<dbReference type="RefSeq" id="XP_005647883.1">
    <property type="nucleotide sequence ID" value="XM_005647826.1"/>
</dbReference>
<dbReference type="InterPro" id="IPR002347">
    <property type="entry name" value="SDR_fam"/>
</dbReference>
<dbReference type="PANTHER" id="PTHR43975:SF2">
    <property type="entry name" value="EG:BACR7A4.14 PROTEIN-RELATED"/>
    <property type="match status" value="1"/>
</dbReference>
<accession>I0YY70</accession>
<dbReference type="EMBL" id="AGSI01000007">
    <property type="protein sequence ID" value="EIE23339.1"/>
    <property type="molecule type" value="Genomic_DNA"/>
</dbReference>
<sequence length="266" mass="28327">MSSAITPMLPDLEGKRVLVTGGSSGIGKAAAFAFDANLCHVALLGRRLERLDAVAKQLKHGVSIVADLTKEEDMKRAFKETIEKLGGLDILVNSGGVDLDNMSNDETAFINDFKLHVTGNLTLIRAAEEELIKNKGAIVNISSGAAVVPRKEMHSYGVAKAALDKLTKDLAFEFAPKGVRVNSIVPAVINTEGFDEMAERVGVPKEDIMAKLAPKHVMGRVGEPWECAAPIVFLASNAASFITGVNLLVDGGATLGYWFNQTPLLG</sequence>
<dbReference type="OrthoDB" id="294295at2759"/>
<dbReference type="PANTHER" id="PTHR43975">
    <property type="entry name" value="ZGC:101858"/>
    <property type="match status" value="1"/>
</dbReference>
<dbReference type="GeneID" id="17041331"/>
<dbReference type="PRINTS" id="PR00080">
    <property type="entry name" value="SDRFAMILY"/>
</dbReference>
<dbReference type="Gene3D" id="3.40.50.720">
    <property type="entry name" value="NAD(P)-binding Rossmann-like Domain"/>
    <property type="match status" value="1"/>
</dbReference>
<dbReference type="KEGG" id="csl:COCSUDRAFT_33049"/>
<dbReference type="SUPFAM" id="SSF51735">
    <property type="entry name" value="NAD(P)-binding Rossmann-fold domains"/>
    <property type="match status" value="1"/>
</dbReference>
<dbReference type="STRING" id="574566.I0YY70"/>
<protein>
    <submittedName>
        <fullName evidence="1">NAD(P)-binding protein</fullName>
    </submittedName>
</protein>
<keyword evidence="2" id="KW-1185">Reference proteome</keyword>
<proteinExistence type="predicted"/>
<dbReference type="FunFam" id="3.40.50.720:FF:000084">
    <property type="entry name" value="Short-chain dehydrogenase reductase"/>
    <property type="match status" value="1"/>
</dbReference>
<dbReference type="PRINTS" id="PR00081">
    <property type="entry name" value="GDHRDH"/>
</dbReference>
<organism evidence="1 2">
    <name type="scientific">Coccomyxa subellipsoidea (strain C-169)</name>
    <name type="common">Green microalga</name>
    <dbReference type="NCBI Taxonomy" id="574566"/>
    <lineage>
        <taxon>Eukaryota</taxon>
        <taxon>Viridiplantae</taxon>
        <taxon>Chlorophyta</taxon>
        <taxon>core chlorophytes</taxon>
        <taxon>Trebouxiophyceae</taxon>
        <taxon>Trebouxiophyceae incertae sedis</taxon>
        <taxon>Coccomyxaceae</taxon>
        <taxon>Coccomyxa</taxon>
        <taxon>Coccomyxa subellipsoidea</taxon>
    </lineage>
</organism>
<dbReference type="AlphaFoldDB" id="I0YY70"/>
<comment type="caution">
    <text evidence="1">The sequence shown here is derived from an EMBL/GenBank/DDBJ whole genome shotgun (WGS) entry which is preliminary data.</text>
</comment>
<dbReference type="InterPro" id="IPR036291">
    <property type="entry name" value="NAD(P)-bd_dom_sf"/>
</dbReference>
<dbReference type="Pfam" id="PF13561">
    <property type="entry name" value="adh_short_C2"/>
    <property type="match status" value="1"/>
</dbReference>
<dbReference type="eggNOG" id="KOG0725">
    <property type="taxonomic scope" value="Eukaryota"/>
</dbReference>
<reference evidence="1 2" key="1">
    <citation type="journal article" date="2012" name="Genome Biol.">
        <title>The genome of the polar eukaryotic microalga coccomyxa subellipsoidea reveals traits of cold adaptation.</title>
        <authorList>
            <person name="Blanc G."/>
            <person name="Agarkova I."/>
            <person name="Grimwood J."/>
            <person name="Kuo A."/>
            <person name="Brueggeman A."/>
            <person name="Dunigan D."/>
            <person name="Gurnon J."/>
            <person name="Ladunga I."/>
            <person name="Lindquist E."/>
            <person name="Lucas S."/>
            <person name="Pangilinan J."/>
            <person name="Proschold T."/>
            <person name="Salamov A."/>
            <person name="Schmutz J."/>
            <person name="Weeks D."/>
            <person name="Yamada T."/>
            <person name="Claverie J.M."/>
            <person name="Grigoriev I."/>
            <person name="Van Etten J."/>
            <person name="Lomsadze A."/>
            <person name="Borodovsky M."/>
        </authorList>
    </citation>
    <scope>NUCLEOTIDE SEQUENCE [LARGE SCALE GENOMIC DNA]</scope>
    <source>
        <strain evidence="1 2">C-169</strain>
    </source>
</reference>
<gene>
    <name evidence="1" type="ORF">COCSUDRAFT_33049</name>
</gene>
<evidence type="ECO:0000313" key="1">
    <source>
        <dbReference type="EMBL" id="EIE23339.1"/>
    </source>
</evidence>
<name>I0YY70_COCSC</name>
<dbReference type="Proteomes" id="UP000007264">
    <property type="component" value="Unassembled WGS sequence"/>
</dbReference>
<evidence type="ECO:0000313" key="2">
    <source>
        <dbReference type="Proteomes" id="UP000007264"/>
    </source>
</evidence>